<feature type="compositionally biased region" description="Basic and acidic residues" evidence="1">
    <location>
        <begin position="232"/>
        <end position="248"/>
    </location>
</feature>
<dbReference type="InterPro" id="IPR043502">
    <property type="entry name" value="DNA/RNA_pol_sf"/>
</dbReference>
<dbReference type="PANTHER" id="PTHR33240:SF15">
    <property type="entry name" value="GAG-PRO-LIKE PROTEIN"/>
    <property type="match status" value="1"/>
</dbReference>
<dbReference type="AlphaFoldDB" id="A0AAW2X5U4"/>
<dbReference type="EMBL" id="JACGWN010000005">
    <property type="protein sequence ID" value="KAL0448634.1"/>
    <property type="molecule type" value="Genomic_DNA"/>
</dbReference>
<organism evidence="2">
    <name type="scientific">Sesamum latifolium</name>
    <dbReference type="NCBI Taxonomy" id="2727402"/>
    <lineage>
        <taxon>Eukaryota</taxon>
        <taxon>Viridiplantae</taxon>
        <taxon>Streptophyta</taxon>
        <taxon>Embryophyta</taxon>
        <taxon>Tracheophyta</taxon>
        <taxon>Spermatophyta</taxon>
        <taxon>Magnoliopsida</taxon>
        <taxon>eudicotyledons</taxon>
        <taxon>Gunneridae</taxon>
        <taxon>Pentapetalae</taxon>
        <taxon>asterids</taxon>
        <taxon>lamiids</taxon>
        <taxon>Lamiales</taxon>
        <taxon>Pedaliaceae</taxon>
        <taxon>Sesamum</taxon>
    </lineage>
</organism>
<protein>
    <recommendedName>
        <fullName evidence="3">Reverse transcriptase domain-containing protein</fullName>
    </recommendedName>
</protein>
<feature type="compositionally biased region" description="Basic and acidic residues" evidence="1">
    <location>
        <begin position="79"/>
        <end position="92"/>
    </location>
</feature>
<dbReference type="Gene3D" id="3.10.10.10">
    <property type="entry name" value="HIV Type 1 Reverse Transcriptase, subunit A, domain 1"/>
    <property type="match status" value="1"/>
</dbReference>
<sequence length="381" mass="43389">MVPITQALMAVEGKGLLARPRSWKEGPQRPQSDKFCRFHKNYGHTTEECRHLKNEIERLIQNGYLQEYMCWEKARETNPYQKKEADRSKESKVANPEASPRGGGDSHHPRKAKIRKAHNEIITEVLDVETAEDTPIIHFGRVEHSRPKSAYNDALVITALLANYEVGRIFIGSRSSADILFGDAFDQMQLGDIPVEEVNTYDFAGELVHPRGLILLPLTLGIGHTRKTQKRSSNEAVKEAPFSKKGREDDPEGDLEADRRTPPKVQPAEELLNIELVPGDPEKVTRIGSQMDEAIRKEVIQCLRRNVDIFAWTPQDLEGINPEVITHHLNIDPRVKLVKQKKRHFDPKKDKIIQAEIDKLVAAGHVEEIQFPEWLSNCTYQ</sequence>
<feature type="region of interest" description="Disordered" evidence="1">
    <location>
        <begin position="79"/>
        <end position="112"/>
    </location>
</feature>
<proteinExistence type="predicted"/>
<evidence type="ECO:0000313" key="2">
    <source>
        <dbReference type="EMBL" id="KAL0448634.1"/>
    </source>
</evidence>
<feature type="region of interest" description="Disordered" evidence="1">
    <location>
        <begin position="227"/>
        <end position="267"/>
    </location>
</feature>
<name>A0AAW2X5U4_9LAMI</name>
<accession>A0AAW2X5U4</accession>
<comment type="caution">
    <text evidence="2">The sequence shown here is derived from an EMBL/GenBank/DDBJ whole genome shotgun (WGS) entry which is preliminary data.</text>
</comment>
<evidence type="ECO:0000256" key="1">
    <source>
        <dbReference type="SAM" id="MobiDB-lite"/>
    </source>
</evidence>
<dbReference type="PANTHER" id="PTHR33240">
    <property type="entry name" value="OS08G0508500 PROTEIN"/>
    <property type="match status" value="1"/>
</dbReference>
<evidence type="ECO:0008006" key="3">
    <source>
        <dbReference type="Google" id="ProtNLM"/>
    </source>
</evidence>
<reference evidence="2" key="1">
    <citation type="submission" date="2020-06" db="EMBL/GenBank/DDBJ databases">
        <authorList>
            <person name="Li T."/>
            <person name="Hu X."/>
            <person name="Zhang T."/>
            <person name="Song X."/>
            <person name="Zhang H."/>
            <person name="Dai N."/>
            <person name="Sheng W."/>
            <person name="Hou X."/>
            <person name="Wei L."/>
        </authorList>
    </citation>
    <scope>NUCLEOTIDE SEQUENCE</scope>
    <source>
        <strain evidence="2">KEN1</strain>
        <tissue evidence="2">Leaf</tissue>
    </source>
</reference>
<dbReference type="SUPFAM" id="SSF56672">
    <property type="entry name" value="DNA/RNA polymerases"/>
    <property type="match status" value="1"/>
</dbReference>
<gene>
    <name evidence="2" type="ORF">Slati_1419800</name>
</gene>
<reference evidence="2" key="2">
    <citation type="journal article" date="2024" name="Plant">
        <title>Genomic evolution and insights into agronomic trait innovations of Sesamum species.</title>
        <authorList>
            <person name="Miao H."/>
            <person name="Wang L."/>
            <person name="Qu L."/>
            <person name="Liu H."/>
            <person name="Sun Y."/>
            <person name="Le M."/>
            <person name="Wang Q."/>
            <person name="Wei S."/>
            <person name="Zheng Y."/>
            <person name="Lin W."/>
            <person name="Duan Y."/>
            <person name="Cao H."/>
            <person name="Xiong S."/>
            <person name="Wang X."/>
            <person name="Wei L."/>
            <person name="Li C."/>
            <person name="Ma Q."/>
            <person name="Ju M."/>
            <person name="Zhao R."/>
            <person name="Li G."/>
            <person name="Mu C."/>
            <person name="Tian Q."/>
            <person name="Mei H."/>
            <person name="Zhang T."/>
            <person name="Gao T."/>
            <person name="Zhang H."/>
        </authorList>
    </citation>
    <scope>NUCLEOTIDE SEQUENCE</scope>
    <source>
        <strain evidence="2">KEN1</strain>
    </source>
</reference>